<dbReference type="OrthoDB" id="3134645at2759"/>
<dbReference type="InterPro" id="IPR036047">
    <property type="entry name" value="F-box-like_dom_sf"/>
</dbReference>
<evidence type="ECO:0000313" key="4">
    <source>
        <dbReference type="Proteomes" id="UP000796761"/>
    </source>
</evidence>
<dbReference type="GO" id="GO:0019005">
    <property type="term" value="C:SCF ubiquitin ligase complex"/>
    <property type="evidence" value="ECO:0007669"/>
    <property type="project" value="InterPro"/>
</dbReference>
<dbReference type="InterPro" id="IPR032675">
    <property type="entry name" value="LRR_dom_sf"/>
</dbReference>
<comment type="caution">
    <text evidence="3">The sequence shown here is derived from an EMBL/GenBank/DDBJ whole genome shotgun (WGS) entry which is preliminary data.</text>
</comment>
<dbReference type="Gene3D" id="3.80.10.10">
    <property type="entry name" value="Ribonuclease Inhibitor"/>
    <property type="match status" value="1"/>
</dbReference>
<dbReference type="CDD" id="cd22119">
    <property type="entry name" value="F-box_FBXL6"/>
    <property type="match status" value="1"/>
</dbReference>
<dbReference type="EMBL" id="SWJQ01000941">
    <property type="protein sequence ID" value="TRZ10089.1"/>
    <property type="molecule type" value="Genomic_DNA"/>
</dbReference>
<dbReference type="InterPro" id="IPR001810">
    <property type="entry name" value="F-box_dom"/>
</dbReference>
<dbReference type="Proteomes" id="UP000796761">
    <property type="component" value="Unassembled WGS sequence"/>
</dbReference>
<dbReference type="PROSITE" id="PS50181">
    <property type="entry name" value="FBOX"/>
    <property type="match status" value="1"/>
</dbReference>
<evidence type="ECO:0000313" key="3">
    <source>
        <dbReference type="EMBL" id="TRZ10089.1"/>
    </source>
</evidence>
<feature type="region of interest" description="Disordered" evidence="1">
    <location>
        <begin position="1"/>
        <end position="46"/>
    </location>
</feature>
<dbReference type="SUPFAM" id="SSF52047">
    <property type="entry name" value="RNI-like"/>
    <property type="match status" value="1"/>
</dbReference>
<feature type="domain" description="F-box" evidence="2">
    <location>
        <begin position="99"/>
        <end position="150"/>
    </location>
</feature>
<feature type="compositionally biased region" description="Acidic residues" evidence="1">
    <location>
        <begin position="14"/>
        <end position="45"/>
    </location>
</feature>
<keyword evidence="4" id="KW-1185">Reference proteome</keyword>
<dbReference type="Pfam" id="PF12937">
    <property type="entry name" value="F-box-like"/>
    <property type="match status" value="1"/>
</dbReference>
<gene>
    <name evidence="3" type="ORF">HGM15179_017023</name>
</gene>
<dbReference type="SUPFAM" id="SSF81383">
    <property type="entry name" value="F-box domain"/>
    <property type="match status" value="1"/>
</dbReference>
<reference evidence="3" key="1">
    <citation type="submission" date="2019-04" db="EMBL/GenBank/DDBJ databases">
        <title>Genome assembly of Zosterops borbonicus 15179.</title>
        <authorList>
            <person name="Leroy T."/>
            <person name="Anselmetti Y."/>
            <person name="Tilak M.-K."/>
            <person name="Nabholz B."/>
        </authorList>
    </citation>
    <scope>NUCLEOTIDE SEQUENCE</scope>
    <source>
        <strain evidence="3">HGM_15179</strain>
        <tissue evidence="3">Muscle</tissue>
    </source>
</reference>
<accession>A0A8K1G1Y2</accession>
<dbReference type="Gene3D" id="1.20.1280.50">
    <property type="match status" value="1"/>
</dbReference>
<proteinExistence type="predicted"/>
<name>A0A8K1G1Y2_9PASS</name>
<protein>
    <recommendedName>
        <fullName evidence="2">F-box domain-containing protein</fullName>
    </recommendedName>
</protein>
<feature type="compositionally biased region" description="Gly residues" evidence="1">
    <location>
        <begin position="1"/>
        <end position="10"/>
    </location>
</feature>
<dbReference type="AlphaFoldDB" id="A0A8K1G1Y2"/>
<organism evidence="3 4">
    <name type="scientific">Zosterops borbonicus</name>
    <dbReference type="NCBI Taxonomy" id="364589"/>
    <lineage>
        <taxon>Eukaryota</taxon>
        <taxon>Metazoa</taxon>
        <taxon>Chordata</taxon>
        <taxon>Craniata</taxon>
        <taxon>Vertebrata</taxon>
        <taxon>Euteleostomi</taxon>
        <taxon>Archelosauria</taxon>
        <taxon>Archosauria</taxon>
        <taxon>Dinosauria</taxon>
        <taxon>Saurischia</taxon>
        <taxon>Theropoda</taxon>
        <taxon>Coelurosauria</taxon>
        <taxon>Aves</taxon>
        <taxon>Neognathae</taxon>
        <taxon>Neoaves</taxon>
        <taxon>Telluraves</taxon>
        <taxon>Australaves</taxon>
        <taxon>Passeriformes</taxon>
        <taxon>Sylvioidea</taxon>
        <taxon>Zosteropidae</taxon>
        <taxon>Zosterops</taxon>
    </lineage>
</organism>
<evidence type="ECO:0000256" key="1">
    <source>
        <dbReference type="SAM" id="MobiDB-lite"/>
    </source>
</evidence>
<evidence type="ECO:0000259" key="2">
    <source>
        <dbReference type="PROSITE" id="PS50181"/>
    </source>
</evidence>
<dbReference type="InterPro" id="IPR047922">
    <property type="entry name" value="FBXL6_F-box"/>
</dbReference>
<sequence length="422" mass="46971">MVSGLGGYQGTPGNDDDDDNEDDDDNDGDDNDDDDNNDDDDDDDNDKMMMTMIMAMKMMMTMTMIMKEGARAQMRPQVKVKAQVRMKAQMRPQVRRGEGPHLAQLPPEIVLRIFQAAVEGEGAVPFLCRVSRVCRLWRDLAADPRLWLRVHLRGRLGSHLSGRRPPEQVLSPLLSLAETRFSLLQEFVLCDWSSRVGPLLQALSKFCPHLQHLELRRCQAGLCPRLRVLELEQNSGGPGPPLPLPLERLQAACPLLQDRCGRCPWAVPALTVTRCVPLSHRVAVPCPIVPPCPIVGDWVSLSPGLERLLAPLSPGCPALSPRRGAVSWREVTLRWHRTLLELDLSGRRDPDLGGALAVFGPRDPLRVLNLAGTPVSPHELRSFLVKKVKLDDFPAGLDSPPYGRARADFGSRLHEKGKYRIH</sequence>